<dbReference type="InParanoid" id="A0A0D1E6K5"/>
<dbReference type="EMBL" id="CM003143">
    <property type="protein sequence ID" value="KIS70000.1"/>
    <property type="molecule type" value="Genomic_DNA"/>
</dbReference>
<organism evidence="1 2">
    <name type="scientific">Mycosarcoma maydis</name>
    <name type="common">Corn smut fungus</name>
    <name type="synonym">Ustilago maydis</name>
    <dbReference type="NCBI Taxonomy" id="5270"/>
    <lineage>
        <taxon>Eukaryota</taxon>
        <taxon>Fungi</taxon>
        <taxon>Dikarya</taxon>
        <taxon>Basidiomycota</taxon>
        <taxon>Ustilaginomycotina</taxon>
        <taxon>Ustilaginomycetes</taxon>
        <taxon>Ustilaginales</taxon>
        <taxon>Ustilaginaceae</taxon>
        <taxon>Mycosarcoma</taxon>
    </lineage>
</organism>
<protein>
    <submittedName>
        <fullName evidence="1">Uncharacterized protein</fullName>
    </submittedName>
</protein>
<reference evidence="1 2" key="1">
    <citation type="journal article" date="2006" name="Nature">
        <title>Insights from the genome of the biotrophic fungal plant pathogen Ustilago maydis.</title>
        <authorList>
            <person name="Kamper J."/>
            <person name="Kahmann R."/>
            <person name="Bolker M."/>
            <person name="Ma L.J."/>
            <person name="Brefort T."/>
            <person name="Saville B.J."/>
            <person name="Banuett F."/>
            <person name="Kronstad J.W."/>
            <person name="Gold S.E."/>
            <person name="Muller O."/>
            <person name="Perlin M.H."/>
            <person name="Wosten H.A."/>
            <person name="de Vries R."/>
            <person name="Ruiz-Herrera J."/>
            <person name="Reynaga-Pena C.G."/>
            <person name="Snetselaar K."/>
            <person name="McCann M."/>
            <person name="Perez-Martin J."/>
            <person name="Feldbrugge M."/>
            <person name="Basse C.W."/>
            <person name="Steinberg G."/>
            <person name="Ibeas J.I."/>
            <person name="Holloman W."/>
            <person name="Guzman P."/>
            <person name="Farman M."/>
            <person name="Stajich J.E."/>
            <person name="Sentandreu R."/>
            <person name="Gonzalez-Prieto J.M."/>
            <person name="Kennell J.C."/>
            <person name="Molina L."/>
            <person name="Schirawski J."/>
            <person name="Mendoza-Mendoza A."/>
            <person name="Greilinger D."/>
            <person name="Munch K."/>
            <person name="Rossel N."/>
            <person name="Scherer M."/>
            <person name="Vranes M."/>
            <person name="Ladendorf O."/>
            <person name="Vincon V."/>
            <person name="Fuchs U."/>
            <person name="Sandrock B."/>
            <person name="Meng S."/>
            <person name="Ho E.C."/>
            <person name="Cahill M.J."/>
            <person name="Boyce K.J."/>
            <person name="Klose J."/>
            <person name="Klosterman S.J."/>
            <person name="Deelstra H.J."/>
            <person name="Ortiz-Castellanos L."/>
            <person name="Li W."/>
            <person name="Sanchez-Alonso P."/>
            <person name="Schreier P.H."/>
            <person name="Hauser-Hahn I."/>
            <person name="Vaupel M."/>
            <person name="Koopmann E."/>
            <person name="Friedrich G."/>
            <person name="Voss H."/>
            <person name="Schluter T."/>
            <person name="Margolis J."/>
            <person name="Platt D."/>
            <person name="Swimmer C."/>
            <person name="Gnirke A."/>
            <person name="Chen F."/>
            <person name="Vysotskaia V."/>
            <person name="Mannhaupt G."/>
            <person name="Guldener U."/>
            <person name="Munsterkotter M."/>
            <person name="Haase D."/>
            <person name="Oesterheld M."/>
            <person name="Mewes H.W."/>
            <person name="Mauceli E.W."/>
            <person name="DeCaprio D."/>
            <person name="Wade C.M."/>
            <person name="Butler J."/>
            <person name="Young S."/>
            <person name="Jaffe D.B."/>
            <person name="Calvo S."/>
            <person name="Nusbaum C."/>
            <person name="Galagan J."/>
            <person name="Birren B.W."/>
        </authorList>
    </citation>
    <scope>NUCLEOTIDE SEQUENCE [LARGE SCALE GENOMIC DNA]</scope>
    <source>
        <strain evidence="2">DSM 14603 / FGSC 9021 / UM521</strain>
    </source>
</reference>
<gene>
    <name evidence="1" type="ORF">UMAG_11775</name>
</gene>
<dbReference type="AlphaFoldDB" id="A0A0D1E6K5"/>
<name>A0A0D1E6K5_MYCMD</name>
<keyword evidence="2" id="KW-1185">Reference proteome</keyword>
<proteinExistence type="predicted"/>
<dbReference type="VEuPathDB" id="FungiDB:UMAG_11775"/>
<dbReference type="Proteomes" id="UP000000561">
    <property type="component" value="Chromosome 4"/>
</dbReference>
<accession>A0A0D1E6K5</accession>
<dbReference type="RefSeq" id="XP_011388396.1">
    <property type="nucleotide sequence ID" value="XM_011390094.1"/>
</dbReference>
<dbReference type="GeneID" id="23567621"/>
<evidence type="ECO:0000313" key="2">
    <source>
        <dbReference type="Proteomes" id="UP000000561"/>
    </source>
</evidence>
<dbReference type="KEGG" id="uma:UMAG_11775"/>
<sequence length="94" mass="10337">MASVIDLPNSHKWCPSLARNYRNYRIRCVLDVERFVGLNIDSGETRITMPMRNACLTYAPTSSASCDAAAALRSLLPSSVSMCSNSRSAKHSQL</sequence>
<evidence type="ECO:0000313" key="1">
    <source>
        <dbReference type="EMBL" id="KIS70000.1"/>
    </source>
</evidence>